<proteinExistence type="predicted"/>
<protein>
    <submittedName>
        <fullName evidence="2">Uncharacterized protein</fullName>
    </submittedName>
</protein>
<evidence type="ECO:0000313" key="3">
    <source>
        <dbReference type="Proteomes" id="UP000541444"/>
    </source>
</evidence>
<dbReference type="EMBL" id="JACGCM010000715">
    <property type="protein sequence ID" value="KAF6167878.1"/>
    <property type="molecule type" value="Genomic_DNA"/>
</dbReference>
<sequence length="172" mass="19229">MSPHICPAALQEMRQAEFFECEQFVIGEERETYTSYWVEQSLEVGLQLIDSQRMGNIDLFGPTALRVGITPMVVMSASVHSLSQDFSLSGKSALDAQRLHELTDENATLRWHLDSVDDQLYVHDLHQRRGRDVRAVPLPPGGGARMRQRGSGLRTRGGGTSRRGRGTGDDYE</sequence>
<evidence type="ECO:0000313" key="2">
    <source>
        <dbReference type="EMBL" id="KAF6167878.1"/>
    </source>
</evidence>
<keyword evidence="3" id="KW-1185">Reference proteome</keyword>
<comment type="caution">
    <text evidence="2">The sequence shown here is derived from an EMBL/GenBank/DDBJ whole genome shotgun (WGS) entry which is preliminary data.</text>
</comment>
<dbReference type="AlphaFoldDB" id="A0A7J7NLQ4"/>
<organism evidence="2 3">
    <name type="scientific">Kingdonia uniflora</name>
    <dbReference type="NCBI Taxonomy" id="39325"/>
    <lineage>
        <taxon>Eukaryota</taxon>
        <taxon>Viridiplantae</taxon>
        <taxon>Streptophyta</taxon>
        <taxon>Embryophyta</taxon>
        <taxon>Tracheophyta</taxon>
        <taxon>Spermatophyta</taxon>
        <taxon>Magnoliopsida</taxon>
        <taxon>Ranunculales</taxon>
        <taxon>Circaeasteraceae</taxon>
        <taxon>Kingdonia</taxon>
    </lineage>
</organism>
<dbReference type="Proteomes" id="UP000541444">
    <property type="component" value="Unassembled WGS sequence"/>
</dbReference>
<gene>
    <name evidence="2" type="ORF">GIB67_027656</name>
</gene>
<reference evidence="2 3" key="1">
    <citation type="journal article" date="2020" name="IScience">
        <title>Genome Sequencing of the Endangered Kingdonia uniflora (Circaeasteraceae, Ranunculales) Reveals Potential Mechanisms of Evolutionary Specialization.</title>
        <authorList>
            <person name="Sun Y."/>
            <person name="Deng T."/>
            <person name="Zhang A."/>
            <person name="Moore M.J."/>
            <person name="Landis J.B."/>
            <person name="Lin N."/>
            <person name="Zhang H."/>
            <person name="Zhang X."/>
            <person name="Huang J."/>
            <person name="Zhang X."/>
            <person name="Sun H."/>
            <person name="Wang H."/>
        </authorList>
    </citation>
    <scope>NUCLEOTIDE SEQUENCE [LARGE SCALE GENOMIC DNA]</scope>
    <source>
        <strain evidence="2">TB1705</strain>
        <tissue evidence="2">Leaf</tissue>
    </source>
</reference>
<name>A0A7J7NLQ4_9MAGN</name>
<evidence type="ECO:0000256" key="1">
    <source>
        <dbReference type="SAM" id="MobiDB-lite"/>
    </source>
</evidence>
<accession>A0A7J7NLQ4</accession>
<feature type="region of interest" description="Disordered" evidence="1">
    <location>
        <begin position="131"/>
        <end position="172"/>
    </location>
</feature>